<comment type="cofactor">
    <cofactor evidence="3">
        <name>Mg(2+)</name>
        <dbReference type="ChEBI" id="CHEBI:18420"/>
    </cofactor>
    <text evidence="3">Binds 1 Mg(2+) ion.</text>
</comment>
<dbReference type="InterPro" id="IPR001952">
    <property type="entry name" value="Alkaline_phosphatase"/>
</dbReference>
<dbReference type="Pfam" id="PF00245">
    <property type="entry name" value="Alk_phosphatase"/>
    <property type="match status" value="1"/>
</dbReference>
<feature type="chain" id="PRO_5031372511" evidence="6">
    <location>
        <begin position="20"/>
        <end position="500"/>
    </location>
</feature>
<name>A0A7V5NX73_9PROT</name>
<feature type="region of interest" description="Disordered" evidence="5">
    <location>
        <begin position="29"/>
        <end position="50"/>
    </location>
</feature>
<dbReference type="AlphaFoldDB" id="A0A7V5NX73"/>
<comment type="similarity">
    <text evidence="4">Belongs to the alkaline phosphatase family.</text>
</comment>
<keyword evidence="1" id="KW-0597">Phosphoprotein</keyword>
<comment type="cofactor">
    <cofactor evidence="3">
        <name>Zn(2+)</name>
        <dbReference type="ChEBI" id="CHEBI:29105"/>
    </cofactor>
    <text evidence="3">Binds 2 Zn(2+) ions.</text>
</comment>
<dbReference type="EMBL" id="DROP01000217">
    <property type="protein sequence ID" value="HHI88943.1"/>
    <property type="molecule type" value="Genomic_DNA"/>
</dbReference>
<reference evidence="7" key="1">
    <citation type="journal article" date="2020" name="mSystems">
        <title>Genome- and Community-Level Interaction Insights into Carbon Utilization and Element Cycling Functions of Hydrothermarchaeota in Hydrothermal Sediment.</title>
        <authorList>
            <person name="Zhou Z."/>
            <person name="Liu Y."/>
            <person name="Xu W."/>
            <person name="Pan J."/>
            <person name="Luo Z.H."/>
            <person name="Li M."/>
        </authorList>
    </citation>
    <scope>NUCLEOTIDE SEQUENCE [LARGE SCALE GENOMIC DNA]</scope>
    <source>
        <strain evidence="7">HyVt-538</strain>
    </source>
</reference>
<organism evidence="7">
    <name type="scientific">Hellea balneolensis</name>
    <dbReference type="NCBI Taxonomy" id="287478"/>
    <lineage>
        <taxon>Bacteria</taxon>
        <taxon>Pseudomonadati</taxon>
        <taxon>Pseudomonadota</taxon>
        <taxon>Alphaproteobacteria</taxon>
        <taxon>Maricaulales</taxon>
        <taxon>Robiginitomaculaceae</taxon>
        <taxon>Hellea</taxon>
    </lineage>
</organism>
<gene>
    <name evidence="7" type="ORF">ENK01_03230</name>
</gene>
<comment type="caution">
    <text evidence="7">The sequence shown here is derived from an EMBL/GenBank/DDBJ whole genome shotgun (WGS) entry which is preliminary data.</text>
</comment>
<feature type="signal peptide" evidence="6">
    <location>
        <begin position="1"/>
        <end position="19"/>
    </location>
</feature>
<feature type="binding site" evidence="3">
    <location>
        <position position="459"/>
    </location>
    <ligand>
        <name>Zn(2+)</name>
        <dbReference type="ChEBI" id="CHEBI:29105"/>
        <label>2</label>
    </ligand>
</feature>
<sequence length="500" mass="53686">MTMSVKSSLILAASLLALSACQPAVQSKASPEVKTQKQTQATPLQPTAPLRIEPGKKAKNVILFIGDGMGVSTITAARIFDGQSKGMSGEDNKLSFERFPEIAMVRTYNLDAQVPDSAGTASAINTGKRTQIGKINVQPDSLYAGCAKSTATPPPLFADIVEQNGGAVGVVSTARLTHATPAAVYGHAKSRGWERDSKLGRDGTEHGCLDFARQLVAYDKGDGLDVALGGGRANFLPKDKDGKRKDGMDLTQAWREKGAEHVYVADEAGFKSLKPEQGLKVLGLFSPSHMSYAVDRDSAQQPSLTEMTEFAIRNLQAQTKGKDQGYYLMVEAGRIDHAHHATNAYRALSDTQELSRAVAAADALTSDEDTLILVTADHSHVFTMAGYPKIGNPIMGLVHPPSDDESGHGPSLDSDGLPYTTLGYQNGPNVRGKTPLSEEQVEDKDYRQQAAVRRPSETHGGEDVILFAKGPGSRNVHGVIDQYQIFDIMREALGLNEKKK</sequence>
<dbReference type="CDD" id="cd16012">
    <property type="entry name" value="ALP"/>
    <property type="match status" value="1"/>
</dbReference>
<feature type="active site" description="Phosphoserine intermediate" evidence="2">
    <location>
        <position position="117"/>
    </location>
</feature>
<feature type="binding site" evidence="3">
    <location>
        <position position="178"/>
    </location>
    <ligand>
        <name>Mg(2+)</name>
        <dbReference type="ChEBI" id="CHEBI:18420"/>
    </ligand>
</feature>
<accession>A0A7V5NX73</accession>
<dbReference type="SMART" id="SM00098">
    <property type="entry name" value="alkPPc"/>
    <property type="match status" value="1"/>
</dbReference>
<dbReference type="InterPro" id="IPR017850">
    <property type="entry name" value="Alkaline_phosphatase_core_sf"/>
</dbReference>
<evidence type="ECO:0000256" key="6">
    <source>
        <dbReference type="SAM" id="SignalP"/>
    </source>
</evidence>
<feature type="binding site" evidence="3">
    <location>
        <position position="377"/>
    </location>
    <ligand>
        <name>Zn(2+)</name>
        <dbReference type="ChEBI" id="CHEBI:29105"/>
        <label>2</label>
    </ligand>
</feature>
<dbReference type="GO" id="GO:0046872">
    <property type="term" value="F:metal ion binding"/>
    <property type="evidence" value="ECO:0007669"/>
    <property type="project" value="UniProtKB-KW"/>
</dbReference>
<evidence type="ECO:0000256" key="2">
    <source>
        <dbReference type="PIRSR" id="PIRSR601952-1"/>
    </source>
</evidence>
<dbReference type="SUPFAM" id="SSF53649">
    <property type="entry name" value="Alkaline phosphatase-like"/>
    <property type="match status" value="1"/>
</dbReference>
<dbReference type="PROSITE" id="PS51257">
    <property type="entry name" value="PROKAR_LIPOPROTEIN"/>
    <property type="match status" value="1"/>
</dbReference>
<keyword evidence="3" id="KW-0479">Metal-binding</keyword>
<dbReference type="PRINTS" id="PR00113">
    <property type="entry name" value="ALKPHPHTASE"/>
</dbReference>
<feature type="binding site" evidence="3">
    <location>
        <position position="340"/>
    </location>
    <ligand>
        <name>Zn(2+)</name>
        <dbReference type="ChEBI" id="CHEBI:29105"/>
        <label>2</label>
    </ligand>
</feature>
<protein>
    <submittedName>
        <fullName evidence="7">Alkaline phosphatase</fullName>
    </submittedName>
</protein>
<dbReference type="Proteomes" id="UP000885806">
    <property type="component" value="Unassembled WGS sequence"/>
</dbReference>
<evidence type="ECO:0000256" key="5">
    <source>
        <dbReference type="SAM" id="MobiDB-lite"/>
    </source>
</evidence>
<evidence type="ECO:0000256" key="1">
    <source>
        <dbReference type="ARBA" id="ARBA00022553"/>
    </source>
</evidence>
<proteinExistence type="inferred from homology"/>
<feature type="binding site" evidence="3">
    <location>
        <position position="336"/>
    </location>
    <ligand>
        <name>Zn(2+)</name>
        <dbReference type="ChEBI" id="CHEBI:29105"/>
        <label>2</label>
    </ligand>
</feature>
<keyword evidence="3" id="KW-0862">Zinc</keyword>
<dbReference type="GO" id="GO:0004035">
    <property type="term" value="F:alkaline phosphatase activity"/>
    <property type="evidence" value="ECO:0007669"/>
    <property type="project" value="TreeGrafter"/>
</dbReference>
<dbReference type="PANTHER" id="PTHR11596">
    <property type="entry name" value="ALKALINE PHOSPHATASE"/>
    <property type="match status" value="1"/>
</dbReference>
<keyword evidence="3" id="KW-0460">Magnesium</keyword>
<evidence type="ECO:0000313" key="7">
    <source>
        <dbReference type="EMBL" id="HHI88943.1"/>
    </source>
</evidence>
<feature type="compositionally biased region" description="Polar residues" evidence="5">
    <location>
        <begin position="36"/>
        <end position="45"/>
    </location>
</feature>
<evidence type="ECO:0000256" key="4">
    <source>
        <dbReference type="RuleBase" id="RU003946"/>
    </source>
</evidence>
<feature type="binding site" evidence="3">
    <location>
        <position position="378"/>
    </location>
    <ligand>
        <name>Zn(2+)</name>
        <dbReference type="ChEBI" id="CHEBI:29105"/>
        <label>2</label>
    </ligand>
</feature>
<feature type="region of interest" description="Disordered" evidence="5">
    <location>
        <begin position="399"/>
        <end position="442"/>
    </location>
</feature>
<dbReference type="Gene3D" id="3.40.720.10">
    <property type="entry name" value="Alkaline Phosphatase, subunit A"/>
    <property type="match status" value="1"/>
</dbReference>
<evidence type="ECO:0000256" key="3">
    <source>
        <dbReference type="PIRSR" id="PIRSR601952-2"/>
    </source>
</evidence>
<feature type="binding site" evidence="3">
    <location>
        <position position="67"/>
    </location>
    <ligand>
        <name>Zn(2+)</name>
        <dbReference type="ChEBI" id="CHEBI:29105"/>
        <label>2</label>
    </ligand>
</feature>
<feature type="binding site" evidence="3">
    <location>
        <position position="331"/>
    </location>
    <ligand>
        <name>Mg(2+)</name>
        <dbReference type="ChEBI" id="CHEBI:18420"/>
    </ligand>
</feature>
<dbReference type="PANTHER" id="PTHR11596:SF5">
    <property type="entry name" value="ALKALINE PHOSPHATASE"/>
    <property type="match status" value="1"/>
</dbReference>
<keyword evidence="6" id="KW-0732">Signal</keyword>
<feature type="binding site" evidence="3">
    <location>
        <position position="67"/>
    </location>
    <ligand>
        <name>Mg(2+)</name>
        <dbReference type="ChEBI" id="CHEBI:18420"/>
    </ligand>
</feature>
<feature type="binding site" evidence="3">
    <location>
        <position position="180"/>
    </location>
    <ligand>
        <name>Mg(2+)</name>
        <dbReference type="ChEBI" id="CHEBI:18420"/>
    </ligand>
</feature>